<dbReference type="InterPro" id="IPR011051">
    <property type="entry name" value="RmlC_Cupin_sf"/>
</dbReference>
<reference evidence="8" key="1">
    <citation type="submission" date="2016-07" db="EMBL/GenBank/DDBJ databases">
        <authorList>
            <person name="Florea S."/>
            <person name="Webb J.S."/>
            <person name="Jaromczyk J."/>
            <person name="Schardl C.L."/>
        </authorList>
    </citation>
    <scope>NUCLEOTIDE SEQUENCE [LARGE SCALE GENOMIC DNA]</scope>
    <source>
        <strain evidence="8">MV-1</strain>
    </source>
</reference>
<dbReference type="Pfam" id="PF12833">
    <property type="entry name" value="HTH_18"/>
    <property type="match status" value="1"/>
</dbReference>
<keyword evidence="1" id="KW-0678">Repressor</keyword>
<dbReference type="GO" id="GO:0003700">
    <property type="term" value="F:DNA-binding transcription factor activity"/>
    <property type="evidence" value="ECO:0007669"/>
    <property type="project" value="InterPro"/>
</dbReference>
<evidence type="ECO:0000313" key="7">
    <source>
        <dbReference type="EMBL" id="OEJ68544.1"/>
    </source>
</evidence>
<dbReference type="Pfam" id="PF02311">
    <property type="entry name" value="AraC_binding"/>
    <property type="match status" value="1"/>
</dbReference>
<evidence type="ECO:0000256" key="1">
    <source>
        <dbReference type="ARBA" id="ARBA00022491"/>
    </source>
</evidence>
<evidence type="ECO:0000256" key="3">
    <source>
        <dbReference type="ARBA" id="ARBA00023125"/>
    </source>
</evidence>
<keyword evidence="5" id="KW-0804">Transcription</keyword>
<dbReference type="AlphaFoldDB" id="A0A1E5QA73"/>
<gene>
    <name evidence="7" type="ORF">BEN30_06010</name>
</gene>
<accession>A0A1E5QA73</accession>
<dbReference type="PANTHER" id="PTHR11019:SF159">
    <property type="entry name" value="TRANSCRIPTIONAL REGULATOR-RELATED"/>
    <property type="match status" value="1"/>
</dbReference>
<keyword evidence="3" id="KW-0238">DNA-binding</keyword>
<protein>
    <recommendedName>
        <fullName evidence="6">HTH araC/xylS-type domain-containing protein</fullName>
    </recommendedName>
</protein>
<dbReference type="GO" id="GO:0043565">
    <property type="term" value="F:sequence-specific DNA binding"/>
    <property type="evidence" value="ECO:0007669"/>
    <property type="project" value="InterPro"/>
</dbReference>
<evidence type="ECO:0000256" key="4">
    <source>
        <dbReference type="ARBA" id="ARBA00023159"/>
    </source>
</evidence>
<keyword evidence="4" id="KW-0010">Activator</keyword>
<dbReference type="Gene3D" id="2.60.120.10">
    <property type="entry name" value="Jelly Rolls"/>
    <property type="match status" value="1"/>
</dbReference>
<dbReference type="InterPro" id="IPR018062">
    <property type="entry name" value="HTH_AraC-typ_CS"/>
</dbReference>
<dbReference type="PROSITE" id="PS01124">
    <property type="entry name" value="HTH_ARAC_FAMILY_2"/>
    <property type="match status" value="1"/>
</dbReference>
<feature type="domain" description="HTH araC/xylS-type" evidence="6">
    <location>
        <begin position="174"/>
        <end position="271"/>
    </location>
</feature>
<dbReference type="PANTHER" id="PTHR11019">
    <property type="entry name" value="HTH-TYPE TRANSCRIPTIONAL REGULATOR NIMR"/>
    <property type="match status" value="1"/>
</dbReference>
<dbReference type="FunFam" id="1.10.10.60:FF:000132">
    <property type="entry name" value="AraC family transcriptional regulator"/>
    <property type="match status" value="1"/>
</dbReference>
<evidence type="ECO:0000313" key="8">
    <source>
        <dbReference type="Proteomes" id="UP000095347"/>
    </source>
</evidence>
<dbReference type="STRING" id="28181.BEN30_06010"/>
<dbReference type="InterPro" id="IPR009057">
    <property type="entry name" value="Homeodomain-like_sf"/>
</dbReference>
<name>A0A1E5QA73_9PROT</name>
<organism evidence="7 8">
    <name type="scientific">Magnetovibrio blakemorei</name>
    <dbReference type="NCBI Taxonomy" id="28181"/>
    <lineage>
        <taxon>Bacteria</taxon>
        <taxon>Pseudomonadati</taxon>
        <taxon>Pseudomonadota</taxon>
        <taxon>Alphaproteobacteria</taxon>
        <taxon>Rhodospirillales</taxon>
        <taxon>Magnetovibrionaceae</taxon>
        <taxon>Magnetovibrio</taxon>
    </lineage>
</organism>
<keyword evidence="8" id="KW-1185">Reference proteome</keyword>
<dbReference type="SUPFAM" id="SSF46689">
    <property type="entry name" value="Homeodomain-like"/>
    <property type="match status" value="1"/>
</dbReference>
<dbReference type="EMBL" id="MCGG01000013">
    <property type="protein sequence ID" value="OEJ68544.1"/>
    <property type="molecule type" value="Genomic_DNA"/>
</dbReference>
<keyword evidence="2" id="KW-0805">Transcription regulation</keyword>
<dbReference type="SMART" id="SM00342">
    <property type="entry name" value="HTH_ARAC"/>
    <property type="match status" value="1"/>
</dbReference>
<dbReference type="InterPro" id="IPR018060">
    <property type="entry name" value="HTH_AraC"/>
</dbReference>
<dbReference type="InterPro" id="IPR014710">
    <property type="entry name" value="RmlC-like_jellyroll"/>
</dbReference>
<dbReference type="Proteomes" id="UP000095347">
    <property type="component" value="Unassembled WGS sequence"/>
</dbReference>
<dbReference type="Gene3D" id="1.10.10.60">
    <property type="entry name" value="Homeodomain-like"/>
    <property type="match status" value="1"/>
</dbReference>
<dbReference type="SUPFAM" id="SSF51182">
    <property type="entry name" value="RmlC-like cupins"/>
    <property type="match status" value="1"/>
</dbReference>
<dbReference type="PRINTS" id="PR00032">
    <property type="entry name" value="HTHARAC"/>
</dbReference>
<sequence>MPNQPPSASNLTLPRYPLFGVNLDRQDIPRPIVISRHAMNRGEATGIHTHQREQIVYAHSGLVLVNTQHGTWVVPPSRAVWVPSKLEHGVQAMKDSIMSNLFLAPGTVPNLPKTCAVLAVPTVLRELIDYATRIEFLYDETGSDGRVMRVILDMLNTLHEVPLHLPMPKDTRLRRVAEALVENPSDPRTQAQWAKSCGASVRTLARLFPEQTGMTFNQWRQQARLMAALGRLADGEAVISVALDLGYASQSAFIAMFKKALGTTPGKYFSPQLT</sequence>
<dbReference type="InterPro" id="IPR020449">
    <property type="entry name" value="Tscrpt_reg_AraC-type_HTH"/>
</dbReference>
<dbReference type="PROSITE" id="PS00041">
    <property type="entry name" value="HTH_ARAC_FAMILY_1"/>
    <property type="match status" value="1"/>
</dbReference>
<dbReference type="InterPro" id="IPR003313">
    <property type="entry name" value="AraC-bd"/>
</dbReference>
<dbReference type="RefSeq" id="WP_069957206.1">
    <property type="nucleotide sequence ID" value="NZ_MCGG01000013.1"/>
</dbReference>
<dbReference type="CDD" id="cd06124">
    <property type="entry name" value="cupin_NimR-like_N"/>
    <property type="match status" value="1"/>
</dbReference>
<proteinExistence type="predicted"/>
<evidence type="ECO:0000256" key="2">
    <source>
        <dbReference type="ARBA" id="ARBA00023015"/>
    </source>
</evidence>
<comment type="caution">
    <text evidence="7">The sequence shown here is derived from an EMBL/GenBank/DDBJ whole genome shotgun (WGS) entry which is preliminary data.</text>
</comment>
<evidence type="ECO:0000256" key="5">
    <source>
        <dbReference type="ARBA" id="ARBA00023163"/>
    </source>
</evidence>
<evidence type="ECO:0000259" key="6">
    <source>
        <dbReference type="PROSITE" id="PS01124"/>
    </source>
</evidence>